<gene>
    <name evidence="10" type="ORF">DFL_007045</name>
</gene>
<keyword evidence="2" id="KW-0479">Metal-binding</keyword>
<feature type="compositionally biased region" description="Low complexity" evidence="8">
    <location>
        <begin position="456"/>
        <end position="465"/>
    </location>
</feature>
<dbReference type="GO" id="GO:0000978">
    <property type="term" value="F:RNA polymerase II cis-regulatory region sequence-specific DNA binding"/>
    <property type="evidence" value="ECO:0007669"/>
    <property type="project" value="TreeGrafter"/>
</dbReference>
<feature type="domain" description="C2H2-type" evidence="9">
    <location>
        <begin position="234"/>
        <end position="265"/>
    </location>
</feature>
<feature type="compositionally biased region" description="Polar residues" evidence="8">
    <location>
        <begin position="353"/>
        <end position="371"/>
    </location>
</feature>
<dbReference type="PROSITE" id="PS50157">
    <property type="entry name" value="ZINC_FINGER_C2H2_2"/>
    <property type="match status" value="1"/>
</dbReference>
<evidence type="ECO:0000256" key="5">
    <source>
        <dbReference type="ARBA" id="ARBA00022833"/>
    </source>
</evidence>
<keyword evidence="11" id="KW-1185">Reference proteome</keyword>
<evidence type="ECO:0000256" key="1">
    <source>
        <dbReference type="ARBA" id="ARBA00004123"/>
    </source>
</evidence>
<dbReference type="Gene3D" id="3.30.160.60">
    <property type="entry name" value="Classic Zinc Finger"/>
    <property type="match status" value="2"/>
</dbReference>
<dbReference type="GeneID" id="93589356"/>
<accession>A0A436ZV42</accession>
<dbReference type="RefSeq" id="XP_067488169.1">
    <property type="nucleotide sequence ID" value="XM_067636566.1"/>
</dbReference>
<evidence type="ECO:0000256" key="8">
    <source>
        <dbReference type="SAM" id="MobiDB-lite"/>
    </source>
</evidence>
<evidence type="ECO:0000313" key="10">
    <source>
        <dbReference type="EMBL" id="RVD82625.1"/>
    </source>
</evidence>
<dbReference type="PANTHER" id="PTHR24376">
    <property type="entry name" value="ZINC FINGER PROTEIN"/>
    <property type="match status" value="1"/>
</dbReference>
<keyword evidence="4 7" id="KW-0863">Zinc-finger</keyword>
<evidence type="ECO:0000259" key="9">
    <source>
        <dbReference type="PROSITE" id="PS50157"/>
    </source>
</evidence>
<proteinExistence type="predicted"/>
<dbReference type="InterPro" id="IPR013087">
    <property type="entry name" value="Znf_C2H2_type"/>
</dbReference>
<organism evidence="10 11">
    <name type="scientific">Arthrobotrys flagrans</name>
    <name type="common">Nematode-trapping fungus</name>
    <name type="synonym">Trichothecium flagrans</name>
    <dbReference type="NCBI Taxonomy" id="97331"/>
    <lineage>
        <taxon>Eukaryota</taxon>
        <taxon>Fungi</taxon>
        <taxon>Dikarya</taxon>
        <taxon>Ascomycota</taxon>
        <taxon>Pezizomycotina</taxon>
        <taxon>Orbiliomycetes</taxon>
        <taxon>Orbiliales</taxon>
        <taxon>Orbiliaceae</taxon>
        <taxon>Arthrobotrys</taxon>
    </lineage>
</organism>
<dbReference type="GO" id="GO:0005634">
    <property type="term" value="C:nucleus"/>
    <property type="evidence" value="ECO:0007669"/>
    <property type="project" value="UniProtKB-SubCell"/>
</dbReference>
<feature type="compositionally biased region" description="Basic and acidic residues" evidence="8">
    <location>
        <begin position="466"/>
        <end position="479"/>
    </location>
</feature>
<dbReference type="Proteomes" id="UP000283090">
    <property type="component" value="Unassembled WGS sequence"/>
</dbReference>
<comment type="caution">
    <text evidence="10">The sequence shown here is derived from an EMBL/GenBank/DDBJ whole genome shotgun (WGS) entry which is preliminary data.</text>
</comment>
<evidence type="ECO:0000256" key="7">
    <source>
        <dbReference type="PROSITE-ProRule" id="PRU00042"/>
    </source>
</evidence>
<evidence type="ECO:0000256" key="4">
    <source>
        <dbReference type="ARBA" id="ARBA00022771"/>
    </source>
</evidence>
<dbReference type="SUPFAM" id="SSF57667">
    <property type="entry name" value="beta-beta-alpha zinc fingers"/>
    <property type="match status" value="1"/>
</dbReference>
<comment type="subcellular location">
    <subcellularLocation>
        <location evidence="1">Nucleus</location>
    </subcellularLocation>
</comment>
<evidence type="ECO:0000256" key="6">
    <source>
        <dbReference type="ARBA" id="ARBA00023242"/>
    </source>
</evidence>
<name>A0A436ZV42_ARTFL</name>
<dbReference type="PANTHER" id="PTHR24376:SF216">
    <property type="entry name" value="ZINC FINGER PROTEIN 420-LIKE"/>
    <property type="match status" value="1"/>
</dbReference>
<reference evidence="10 11" key="1">
    <citation type="submission" date="2019-01" db="EMBL/GenBank/DDBJ databases">
        <title>Intercellular communication is required for trap formation in the nematode-trapping fungus Duddingtonia flagrans.</title>
        <authorList>
            <person name="Youssar L."/>
            <person name="Wernet V."/>
            <person name="Hensel N."/>
            <person name="Hildebrandt H.-G."/>
            <person name="Fischer R."/>
        </authorList>
    </citation>
    <scope>NUCLEOTIDE SEQUENCE [LARGE SCALE GENOMIC DNA]</scope>
    <source>
        <strain evidence="10 11">CBS H-5679</strain>
    </source>
</reference>
<feature type="region of interest" description="Disordered" evidence="8">
    <location>
        <begin position="353"/>
        <end position="410"/>
    </location>
</feature>
<feature type="region of interest" description="Disordered" evidence="8">
    <location>
        <begin position="163"/>
        <end position="187"/>
    </location>
</feature>
<protein>
    <recommendedName>
        <fullName evidence="9">C2H2-type domain-containing protein</fullName>
    </recommendedName>
</protein>
<keyword evidence="3" id="KW-0677">Repeat</keyword>
<dbReference type="EMBL" id="SAEB01000009">
    <property type="protein sequence ID" value="RVD82625.1"/>
    <property type="molecule type" value="Genomic_DNA"/>
</dbReference>
<feature type="region of interest" description="Disordered" evidence="8">
    <location>
        <begin position="424"/>
        <end position="501"/>
    </location>
</feature>
<dbReference type="GO" id="GO:0001228">
    <property type="term" value="F:DNA-binding transcription activator activity, RNA polymerase II-specific"/>
    <property type="evidence" value="ECO:0007669"/>
    <property type="project" value="TreeGrafter"/>
</dbReference>
<dbReference type="SMART" id="SM00355">
    <property type="entry name" value="ZnF_C2H2"/>
    <property type="match status" value="6"/>
</dbReference>
<feature type="region of interest" description="Disordered" evidence="8">
    <location>
        <begin position="324"/>
        <end position="343"/>
    </location>
</feature>
<dbReference type="AlphaFoldDB" id="A0A436ZV42"/>
<dbReference type="InterPro" id="IPR036236">
    <property type="entry name" value="Znf_C2H2_sf"/>
</dbReference>
<evidence type="ECO:0000256" key="2">
    <source>
        <dbReference type="ARBA" id="ARBA00022723"/>
    </source>
</evidence>
<feature type="compositionally biased region" description="Basic and acidic residues" evidence="8">
    <location>
        <begin position="178"/>
        <end position="187"/>
    </location>
</feature>
<keyword evidence="5" id="KW-0862">Zinc</keyword>
<dbReference type="VEuPathDB" id="FungiDB:DFL_007045"/>
<sequence>MAPFRSYDDSDDDSDDEFITVVSSQVPGPQEEKEYPCKQCPENKRPVFESHAELVKHKIQAEHQYCKKCDQEFPDRDGLEVHILRSNRHITCFVCVKEFRSESGLQFHTQHAHQTSAGGICPQCHENFNTQAGLLQHIEGNLCPGGLRRTDIYGAIEEHQYQTNEELRNRSTNATPRGTERPMPTRDENPAVELVKSFTHFKILDQRPAAAGTRPEGERIEINMDWWDPERRQYKCPFSACGRKFKRSEPFQQHLNSDAHAAKNFLCPGCKKRFTSSSAMLQHIESRMCRIVQMPDFDRVKGSLTLPVDQSRLSQSLATMSHRGGTLSTVGAPSDTGDNSSTVGARTMASASATLSTVGNRPTAAYSTTSERFPPVGTKLERGGNIKRPPSTAGRSEALSAKSGGLSTVGTNQNQFAESQLQQLKHAWSGPHEAERGNIAHASSSKGKVKAKAKAKYSPSKASDAINKRGDAENRKPGDDVQYSFGNGSEEEEETNMSTVI</sequence>
<feature type="compositionally biased region" description="Polar residues" evidence="8">
    <location>
        <begin position="326"/>
        <end position="343"/>
    </location>
</feature>
<evidence type="ECO:0000313" key="11">
    <source>
        <dbReference type="Proteomes" id="UP000283090"/>
    </source>
</evidence>
<dbReference type="PROSITE" id="PS00028">
    <property type="entry name" value="ZINC_FINGER_C2H2_1"/>
    <property type="match status" value="2"/>
</dbReference>
<dbReference type="GO" id="GO:0008270">
    <property type="term" value="F:zinc ion binding"/>
    <property type="evidence" value="ECO:0007669"/>
    <property type="project" value="UniProtKB-KW"/>
</dbReference>
<keyword evidence="6" id="KW-0539">Nucleus</keyword>
<dbReference type="Pfam" id="PF12874">
    <property type="entry name" value="zf-met"/>
    <property type="match status" value="1"/>
</dbReference>
<dbReference type="STRING" id="97331.A0A436ZV42"/>
<evidence type="ECO:0000256" key="3">
    <source>
        <dbReference type="ARBA" id="ARBA00022737"/>
    </source>
</evidence>
<dbReference type="OrthoDB" id="8117402at2759"/>